<comment type="caution">
    <text evidence="2">The sequence shown here is derived from an EMBL/GenBank/DDBJ whole genome shotgun (WGS) entry which is preliminary data.</text>
</comment>
<proteinExistence type="predicted"/>
<organism evidence="2 3">
    <name type="scientific">Paracraurococcus lichenis</name>
    <dbReference type="NCBI Taxonomy" id="3064888"/>
    <lineage>
        <taxon>Bacteria</taxon>
        <taxon>Pseudomonadati</taxon>
        <taxon>Pseudomonadota</taxon>
        <taxon>Alphaproteobacteria</taxon>
        <taxon>Acetobacterales</taxon>
        <taxon>Roseomonadaceae</taxon>
        <taxon>Paracraurococcus</taxon>
    </lineage>
</organism>
<dbReference type="RefSeq" id="WP_305106622.1">
    <property type="nucleotide sequence ID" value="NZ_JAUTWS010000034.1"/>
</dbReference>
<evidence type="ECO:0000256" key="1">
    <source>
        <dbReference type="SAM" id="MobiDB-lite"/>
    </source>
</evidence>
<reference evidence="2 3" key="1">
    <citation type="submission" date="2023-08" db="EMBL/GenBank/DDBJ databases">
        <title>The draft genome sequence of Paracraurococcus sp. LOR1-02.</title>
        <authorList>
            <person name="Kingkaew E."/>
            <person name="Tanasupawat S."/>
        </authorList>
    </citation>
    <scope>NUCLEOTIDE SEQUENCE [LARGE SCALE GENOMIC DNA]</scope>
    <source>
        <strain evidence="2 3">LOR1-02</strain>
    </source>
</reference>
<sequence length="167" mass="18343">MSVDRTDPLLAQMRDAVRVGGGRRSRLSIWMAEHEAEIADIITAYGADWEAWATLWVGTGLLGAPKGWGEDGPVGVASRRRAAETARQTWLRVRRRRRVGQGAGKPKTIAPRPDSAAEAGGRRDMQVLLSRNVDAAHLAGLRPGETPEEAVARRLAAFDRELKERSR</sequence>
<name>A0ABT9E6G2_9PROT</name>
<dbReference type="EMBL" id="JAUTWS010000034">
    <property type="protein sequence ID" value="MDO9711769.1"/>
    <property type="molecule type" value="Genomic_DNA"/>
</dbReference>
<accession>A0ABT9E6G2</accession>
<gene>
    <name evidence="2" type="ORF">Q7A36_25705</name>
</gene>
<evidence type="ECO:0000313" key="3">
    <source>
        <dbReference type="Proteomes" id="UP001243009"/>
    </source>
</evidence>
<evidence type="ECO:0000313" key="2">
    <source>
        <dbReference type="EMBL" id="MDO9711769.1"/>
    </source>
</evidence>
<dbReference type="Proteomes" id="UP001243009">
    <property type="component" value="Unassembled WGS sequence"/>
</dbReference>
<keyword evidence="3" id="KW-1185">Reference proteome</keyword>
<protein>
    <submittedName>
        <fullName evidence="2">Uncharacterized protein</fullName>
    </submittedName>
</protein>
<feature type="region of interest" description="Disordered" evidence="1">
    <location>
        <begin position="96"/>
        <end position="123"/>
    </location>
</feature>